<comment type="caution">
    <text evidence="2">The sequence shown here is derived from an EMBL/GenBank/DDBJ whole genome shotgun (WGS) entry which is preliminary data.</text>
</comment>
<name>A0AAV4IXV0_9GAST</name>
<dbReference type="Proteomes" id="UP000762676">
    <property type="component" value="Unassembled WGS sequence"/>
</dbReference>
<dbReference type="AlphaFoldDB" id="A0AAV4IXV0"/>
<gene>
    <name evidence="2" type="ORF">ElyMa_001438300</name>
</gene>
<protein>
    <submittedName>
        <fullName evidence="2">Uncharacterized protein</fullName>
    </submittedName>
</protein>
<feature type="chain" id="PRO_5043898768" evidence="1">
    <location>
        <begin position="22"/>
        <end position="66"/>
    </location>
</feature>
<sequence length="66" mass="6934">MKVAIVAVCLVFAIMFSVAFAGPCMIQPIDFQCPGFQVPSGMHGFGACCVEGVPHLIGPNDCQCVM</sequence>
<evidence type="ECO:0000313" key="3">
    <source>
        <dbReference type="Proteomes" id="UP000762676"/>
    </source>
</evidence>
<keyword evidence="1" id="KW-0732">Signal</keyword>
<evidence type="ECO:0000256" key="1">
    <source>
        <dbReference type="SAM" id="SignalP"/>
    </source>
</evidence>
<dbReference type="EMBL" id="BMAT01002821">
    <property type="protein sequence ID" value="GFS14986.1"/>
    <property type="molecule type" value="Genomic_DNA"/>
</dbReference>
<accession>A0AAV4IXV0</accession>
<reference evidence="2 3" key="1">
    <citation type="journal article" date="2021" name="Elife">
        <title>Chloroplast acquisition without the gene transfer in kleptoplastic sea slugs, Plakobranchus ocellatus.</title>
        <authorList>
            <person name="Maeda T."/>
            <person name="Takahashi S."/>
            <person name="Yoshida T."/>
            <person name="Shimamura S."/>
            <person name="Takaki Y."/>
            <person name="Nagai Y."/>
            <person name="Toyoda A."/>
            <person name="Suzuki Y."/>
            <person name="Arimoto A."/>
            <person name="Ishii H."/>
            <person name="Satoh N."/>
            <person name="Nishiyama T."/>
            <person name="Hasebe M."/>
            <person name="Maruyama T."/>
            <person name="Minagawa J."/>
            <person name="Obokata J."/>
            <person name="Shigenobu S."/>
        </authorList>
    </citation>
    <scope>NUCLEOTIDE SEQUENCE [LARGE SCALE GENOMIC DNA]</scope>
</reference>
<feature type="signal peptide" evidence="1">
    <location>
        <begin position="1"/>
        <end position="21"/>
    </location>
</feature>
<organism evidence="2 3">
    <name type="scientific">Elysia marginata</name>
    <dbReference type="NCBI Taxonomy" id="1093978"/>
    <lineage>
        <taxon>Eukaryota</taxon>
        <taxon>Metazoa</taxon>
        <taxon>Spiralia</taxon>
        <taxon>Lophotrochozoa</taxon>
        <taxon>Mollusca</taxon>
        <taxon>Gastropoda</taxon>
        <taxon>Heterobranchia</taxon>
        <taxon>Euthyneura</taxon>
        <taxon>Panpulmonata</taxon>
        <taxon>Sacoglossa</taxon>
        <taxon>Placobranchoidea</taxon>
        <taxon>Plakobranchidae</taxon>
        <taxon>Elysia</taxon>
    </lineage>
</organism>
<keyword evidence="3" id="KW-1185">Reference proteome</keyword>
<evidence type="ECO:0000313" key="2">
    <source>
        <dbReference type="EMBL" id="GFS14986.1"/>
    </source>
</evidence>
<proteinExistence type="predicted"/>